<keyword evidence="4" id="KW-1185">Reference proteome</keyword>
<dbReference type="KEGG" id="tbi:Tbis_0529"/>
<dbReference type="AlphaFoldDB" id="D6Y4Y1"/>
<keyword evidence="2" id="KW-0812">Transmembrane</keyword>
<evidence type="ECO:0000313" key="3">
    <source>
        <dbReference type="EMBL" id="ADG87256.1"/>
    </source>
</evidence>
<keyword evidence="2" id="KW-0472">Membrane</keyword>
<reference evidence="3 4" key="1">
    <citation type="submission" date="2010-01" db="EMBL/GenBank/DDBJ databases">
        <title>The complete genome of Thermobispora bispora DSM 43833.</title>
        <authorList>
            <consortium name="US DOE Joint Genome Institute (JGI-PGF)"/>
            <person name="Lucas S."/>
            <person name="Copeland A."/>
            <person name="Lapidus A."/>
            <person name="Glavina del Rio T."/>
            <person name="Dalin E."/>
            <person name="Tice H."/>
            <person name="Bruce D."/>
            <person name="Goodwin L."/>
            <person name="Pitluck S."/>
            <person name="Kyrpides N."/>
            <person name="Mavromatis K."/>
            <person name="Ivanova N."/>
            <person name="Mikhailova N."/>
            <person name="Chertkov O."/>
            <person name="Brettin T."/>
            <person name="Detter J.C."/>
            <person name="Han C."/>
            <person name="Larimer F."/>
            <person name="Land M."/>
            <person name="Hauser L."/>
            <person name="Markowitz V."/>
            <person name="Cheng J.-F."/>
            <person name="Hugenholtz P."/>
            <person name="Woyke T."/>
            <person name="Wu D."/>
            <person name="Jando M."/>
            <person name="Schneider S."/>
            <person name="Klenk H.-P."/>
            <person name="Eisen J.A."/>
        </authorList>
    </citation>
    <scope>NUCLEOTIDE SEQUENCE [LARGE SCALE GENOMIC DNA]</scope>
    <source>
        <strain evidence="4">ATCC 19993 / DSM 43833 / CBS 139.67 / JCM 10125 / KCTC 9307 / NBRC 14880 / R51</strain>
    </source>
</reference>
<feature type="transmembrane region" description="Helical" evidence="2">
    <location>
        <begin position="269"/>
        <end position="288"/>
    </location>
</feature>
<dbReference type="STRING" id="469371.Tbis_0529"/>
<evidence type="ECO:0000256" key="1">
    <source>
        <dbReference type="SAM" id="MobiDB-lite"/>
    </source>
</evidence>
<proteinExistence type="predicted"/>
<sequence>MGARSVRESKATGRIAARAALAGAIGASVLLGGGFLIEADAAPVTVAYTCTAAQSRATHAPELTVSLAGPASAAPSQPVTVVWANTQPTEPGKFLPAPGPIPATQPITLTGQLVVAGPSATTTAQAAGSSTPGLEVPSGVPVPLPPMTATVTPAAAGAMTITAQAFTLQLSTGDTPVTYSCTPAPGATPASHVVTVAAGPVTSPTPSGSASPSLPTSPSPTPSPTTPRPTRTVYKTVTMQPTQGVQVTRTPKGGANTGGGGEAGPDGRVLILTGGALVLASAAGGLALRARTRGVRQRS</sequence>
<dbReference type="Proteomes" id="UP000006640">
    <property type="component" value="Chromosome"/>
</dbReference>
<evidence type="ECO:0000313" key="4">
    <source>
        <dbReference type="Proteomes" id="UP000006640"/>
    </source>
</evidence>
<dbReference type="RefSeq" id="WP_013130789.1">
    <property type="nucleotide sequence ID" value="NC_014165.1"/>
</dbReference>
<accession>D6Y4Y1</accession>
<dbReference type="EMBL" id="CP001874">
    <property type="protein sequence ID" value="ADG87256.1"/>
    <property type="molecule type" value="Genomic_DNA"/>
</dbReference>
<organism evidence="3 4">
    <name type="scientific">Thermobispora bispora (strain ATCC 19993 / DSM 43833 / CBS 139.67 / JCM 10125 / KCTC 9307 / NBRC 14880 / R51)</name>
    <dbReference type="NCBI Taxonomy" id="469371"/>
    <lineage>
        <taxon>Bacteria</taxon>
        <taxon>Bacillati</taxon>
        <taxon>Actinomycetota</taxon>
        <taxon>Actinomycetes</taxon>
        <taxon>Streptosporangiales</taxon>
        <taxon>Streptosporangiaceae</taxon>
        <taxon>Thermobispora</taxon>
    </lineage>
</organism>
<name>D6Y4Y1_THEBD</name>
<evidence type="ECO:0000256" key="2">
    <source>
        <dbReference type="SAM" id="Phobius"/>
    </source>
</evidence>
<dbReference type="eggNOG" id="ENOG50344MG">
    <property type="taxonomic scope" value="Bacteria"/>
</dbReference>
<gene>
    <name evidence="3" type="ordered locus">Tbis_0529</name>
</gene>
<keyword evidence="2" id="KW-1133">Transmembrane helix</keyword>
<feature type="compositionally biased region" description="Low complexity" evidence="1">
    <location>
        <begin position="198"/>
        <end position="214"/>
    </location>
</feature>
<feature type="compositionally biased region" description="Pro residues" evidence="1">
    <location>
        <begin position="215"/>
        <end position="227"/>
    </location>
</feature>
<feature type="region of interest" description="Disordered" evidence="1">
    <location>
        <begin position="198"/>
        <end position="231"/>
    </location>
</feature>
<protein>
    <submittedName>
        <fullName evidence="3">Uncharacterized protein</fullName>
    </submittedName>
</protein>
<dbReference type="HOGENOM" id="CLU_945996_0_0_11"/>